<comment type="caution">
    <text evidence="2">The sequence shown here is derived from an EMBL/GenBank/DDBJ whole genome shotgun (WGS) entry which is preliminary data.</text>
</comment>
<dbReference type="Proteomes" id="UP000539642">
    <property type="component" value="Unassembled WGS sequence"/>
</dbReference>
<reference evidence="2 3" key="1">
    <citation type="submission" date="2020-08" db="EMBL/GenBank/DDBJ databases">
        <title>Genomic Encyclopedia of Type Strains, Phase IV (KMG-IV): sequencing the most valuable type-strain genomes for metagenomic binning, comparative biology and taxonomic classification.</title>
        <authorList>
            <person name="Goeker M."/>
        </authorList>
    </citation>
    <scope>NUCLEOTIDE SEQUENCE [LARGE SCALE GENOMIC DNA]</scope>
    <source>
        <strain evidence="2 3">DSM 28570</strain>
    </source>
</reference>
<feature type="chain" id="PRO_5032958665" evidence="1">
    <location>
        <begin position="25"/>
        <end position="169"/>
    </location>
</feature>
<protein>
    <submittedName>
        <fullName evidence="2">Uncharacterized protein</fullName>
    </submittedName>
</protein>
<feature type="signal peptide" evidence="1">
    <location>
        <begin position="1"/>
        <end position="24"/>
    </location>
</feature>
<dbReference type="EMBL" id="JACHEO010000008">
    <property type="protein sequence ID" value="MBB5348040.1"/>
    <property type="molecule type" value="Genomic_DNA"/>
</dbReference>
<keyword evidence="1" id="KW-0732">Signal</keyword>
<organism evidence="2 3">
    <name type="scientific">Desulfoprunum benzoelyticum</name>
    <dbReference type="NCBI Taxonomy" id="1506996"/>
    <lineage>
        <taxon>Bacteria</taxon>
        <taxon>Pseudomonadati</taxon>
        <taxon>Thermodesulfobacteriota</taxon>
        <taxon>Desulfobulbia</taxon>
        <taxon>Desulfobulbales</taxon>
        <taxon>Desulfobulbaceae</taxon>
        <taxon>Desulfoprunum</taxon>
    </lineage>
</organism>
<dbReference type="AlphaFoldDB" id="A0A840V2E4"/>
<keyword evidence="3" id="KW-1185">Reference proteome</keyword>
<dbReference type="RefSeq" id="WP_183350388.1">
    <property type="nucleotide sequence ID" value="NZ_JACHEO010000008.1"/>
</dbReference>
<evidence type="ECO:0000256" key="1">
    <source>
        <dbReference type="SAM" id="SignalP"/>
    </source>
</evidence>
<sequence>MNRTVFFGFTLAIALTLMASAASAAECSGAWRVLPNYSPGAGGPCAAIGLDTNRAVCRPGQRFATYCDDASGGRYRTCQSNIPCGGRGYDRDYRNRNDGDGRYRYNDDRRYREERWYRDDRYRNQPGWGDNSRYRYDRTPDCTRWDYQHNRPCPPGTINRDCRGDCGRR</sequence>
<gene>
    <name evidence="2" type="ORF">HNQ81_001771</name>
</gene>
<accession>A0A840V2E4</accession>
<evidence type="ECO:0000313" key="3">
    <source>
        <dbReference type="Proteomes" id="UP000539642"/>
    </source>
</evidence>
<proteinExistence type="predicted"/>
<name>A0A840V2E4_9BACT</name>
<evidence type="ECO:0000313" key="2">
    <source>
        <dbReference type="EMBL" id="MBB5348040.1"/>
    </source>
</evidence>